<keyword evidence="4" id="KW-1133">Transmembrane helix</keyword>
<evidence type="ECO:0000256" key="2">
    <source>
        <dbReference type="ARBA" id="ARBA00023125"/>
    </source>
</evidence>
<evidence type="ECO:0000256" key="3">
    <source>
        <dbReference type="ARBA" id="ARBA00023163"/>
    </source>
</evidence>
<dbReference type="PROSITE" id="PS00041">
    <property type="entry name" value="HTH_ARAC_FAMILY_1"/>
    <property type="match status" value="1"/>
</dbReference>
<feature type="transmembrane region" description="Helical" evidence="4">
    <location>
        <begin position="6"/>
        <end position="28"/>
    </location>
</feature>
<evidence type="ECO:0000256" key="1">
    <source>
        <dbReference type="ARBA" id="ARBA00023015"/>
    </source>
</evidence>
<dbReference type="KEGG" id="spap:H3Z74_13735"/>
<dbReference type="AlphaFoldDB" id="A0A7H0LDV7"/>
<dbReference type="GO" id="GO:0043565">
    <property type="term" value="F:sequence-specific DNA binding"/>
    <property type="evidence" value="ECO:0007669"/>
    <property type="project" value="InterPro"/>
</dbReference>
<dbReference type="Proteomes" id="UP000516148">
    <property type="component" value="Chromosome"/>
</dbReference>
<feature type="transmembrane region" description="Helical" evidence="4">
    <location>
        <begin position="162"/>
        <end position="181"/>
    </location>
</feature>
<feature type="transmembrane region" description="Helical" evidence="4">
    <location>
        <begin position="128"/>
        <end position="150"/>
    </location>
</feature>
<evidence type="ECO:0000313" key="6">
    <source>
        <dbReference type="EMBL" id="QNQ07860.1"/>
    </source>
</evidence>
<dbReference type="GO" id="GO:0003700">
    <property type="term" value="F:DNA-binding transcription factor activity"/>
    <property type="evidence" value="ECO:0007669"/>
    <property type="project" value="InterPro"/>
</dbReference>
<keyword evidence="4" id="KW-0812">Transmembrane</keyword>
<evidence type="ECO:0000259" key="5">
    <source>
        <dbReference type="PROSITE" id="PS01124"/>
    </source>
</evidence>
<dbReference type="RefSeq" id="WP_187760207.1">
    <property type="nucleotide sequence ID" value="NZ_CP061038.1"/>
</dbReference>
<feature type="domain" description="HTH araC/xylS-type" evidence="5">
    <location>
        <begin position="242"/>
        <end position="346"/>
    </location>
</feature>
<feature type="transmembrane region" description="Helical" evidence="4">
    <location>
        <begin position="193"/>
        <end position="214"/>
    </location>
</feature>
<reference evidence="6 7" key="1">
    <citation type="submission" date="2020-09" db="EMBL/GenBank/DDBJ databases">
        <title>Sphingomonas sp., a new species isolated from pork steak.</title>
        <authorList>
            <person name="Heidler von Heilborn D."/>
        </authorList>
    </citation>
    <scope>NUCLEOTIDE SEQUENCE [LARGE SCALE GENOMIC DNA]</scope>
    <source>
        <strain evidence="7">S8-3T</strain>
    </source>
</reference>
<dbReference type="InterPro" id="IPR009057">
    <property type="entry name" value="Homeodomain-like_sf"/>
</dbReference>
<dbReference type="InterPro" id="IPR018062">
    <property type="entry name" value="HTH_AraC-typ_CS"/>
</dbReference>
<dbReference type="PROSITE" id="PS01124">
    <property type="entry name" value="HTH_ARAC_FAMILY_2"/>
    <property type="match status" value="1"/>
</dbReference>
<feature type="transmembrane region" description="Helical" evidence="4">
    <location>
        <begin position="95"/>
        <end position="116"/>
    </location>
</feature>
<protein>
    <submittedName>
        <fullName evidence="6">AraC family transcriptional regulator</fullName>
    </submittedName>
</protein>
<dbReference type="EMBL" id="CP061038">
    <property type="protein sequence ID" value="QNQ07860.1"/>
    <property type="molecule type" value="Genomic_DNA"/>
</dbReference>
<evidence type="ECO:0000256" key="4">
    <source>
        <dbReference type="SAM" id="Phobius"/>
    </source>
</evidence>
<name>A0A7H0LDV7_9SPHN</name>
<accession>A0A7H0LDV7</accession>
<dbReference type="PANTHER" id="PTHR43280:SF29">
    <property type="entry name" value="ARAC-FAMILY TRANSCRIPTIONAL REGULATOR"/>
    <property type="match status" value="1"/>
</dbReference>
<gene>
    <name evidence="6" type="ORF">H3Z74_13735</name>
</gene>
<feature type="transmembrane region" description="Helical" evidence="4">
    <location>
        <begin position="35"/>
        <end position="57"/>
    </location>
</feature>
<sequence length="351" mass="38487">MTRLILLDMAIRMLAIGQLLLIMIVIGLGRAPHAIRVAIALLLTGIASYLAAATPLFRPLDAPLWLIVRFSAQMTPWLLWTFAHLLFERPIDRRAAFCSAAALVGCAISYLIAARWAPGAEFWGTQFWIALIQHGISLVLILQAIMIAFLERGDDLIEKRRRLRFGFVVLVGSIAFIVLVLEMLSGFRYSGLGIALGQSIAILIATTAVAVAFLQSDPELLFDPAEPAPEPKLSPSEHVLKRKLDAAIAGAVHREPGLSIGGLAERLGTPEHRLRSLINQRLGYRNFSAFLNHHRIAEAKALLADPAHVDLPILTIAMDLGYGSLAPFNRAFRQETGEAPSKFRRGAIMDN</sequence>
<feature type="transmembrane region" description="Helical" evidence="4">
    <location>
        <begin position="63"/>
        <end position="83"/>
    </location>
</feature>
<dbReference type="SMART" id="SM00342">
    <property type="entry name" value="HTH_ARAC"/>
    <property type="match status" value="1"/>
</dbReference>
<keyword evidence="3" id="KW-0804">Transcription</keyword>
<proteinExistence type="predicted"/>
<dbReference type="PANTHER" id="PTHR43280">
    <property type="entry name" value="ARAC-FAMILY TRANSCRIPTIONAL REGULATOR"/>
    <property type="match status" value="1"/>
</dbReference>
<keyword evidence="4" id="KW-0472">Membrane</keyword>
<dbReference type="Pfam" id="PF12833">
    <property type="entry name" value="HTH_18"/>
    <property type="match status" value="1"/>
</dbReference>
<keyword evidence="2" id="KW-0238">DNA-binding</keyword>
<keyword evidence="7" id="KW-1185">Reference proteome</keyword>
<keyword evidence="1" id="KW-0805">Transcription regulation</keyword>
<dbReference type="SUPFAM" id="SSF46689">
    <property type="entry name" value="Homeodomain-like"/>
    <property type="match status" value="1"/>
</dbReference>
<organism evidence="6 7">
    <name type="scientific">Sphingomonas alpina</name>
    <dbReference type="NCBI Taxonomy" id="653931"/>
    <lineage>
        <taxon>Bacteria</taxon>
        <taxon>Pseudomonadati</taxon>
        <taxon>Pseudomonadota</taxon>
        <taxon>Alphaproteobacteria</taxon>
        <taxon>Sphingomonadales</taxon>
        <taxon>Sphingomonadaceae</taxon>
        <taxon>Sphingomonas</taxon>
    </lineage>
</organism>
<dbReference type="Gene3D" id="1.10.10.60">
    <property type="entry name" value="Homeodomain-like"/>
    <property type="match status" value="1"/>
</dbReference>
<evidence type="ECO:0000313" key="7">
    <source>
        <dbReference type="Proteomes" id="UP000516148"/>
    </source>
</evidence>
<dbReference type="InterPro" id="IPR018060">
    <property type="entry name" value="HTH_AraC"/>
</dbReference>